<dbReference type="Proteomes" id="UP001157418">
    <property type="component" value="Unassembled WGS sequence"/>
</dbReference>
<evidence type="ECO:0000313" key="2">
    <source>
        <dbReference type="EMBL" id="CAH1424670.1"/>
    </source>
</evidence>
<feature type="compositionally biased region" description="Polar residues" evidence="1">
    <location>
        <begin position="1"/>
        <end position="22"/>
    </location>
</feature>
<dbReference type="PANTHER" id="PTHR33130">
    <property type="entry name" value="PUTATIVE (DUF1639)-RELATED"/>
    <property type="match status" value="1"/>
</dbReference>
<organism evidence="2 3">
    <name type="scientific">Lactuca virosa</name>
    <dbReference type="NCBI Taxonomy" id="75947"/>
    <lineage>
        <taxon>Eukaryota</taxon>
        <taxon>Viridiplantae</taxon>
        <taxon>Streptophyta</taxon>
        <taxon>Embryophyta</taxon>
        <taxon>Tracheophyta</taxon>
        <taxon>Spermatophyta</taxon>
        <taxon>Magnoliopsida</taxon>
        <taxon>eudicotyledons</taxon>
        <taxon>Gunneridae</taxon>
        <taxon>Pentapetalae</taxon>
        <taxon>asterids</taxon>
        <taxon>campanulids</taxon>
        <taxon>Asterales</taxon>
        <taxon>Asteraceae</taxon>
        <taxon>Cichorioideae</taxon>
        <taxon>Cichorieae</taxon>
        <taxon>Lactucinae</taxon>
        <taxon>Lactuca</taxon>
    </lineage>
</organism>
<dbReference type="PANTHER" id="PTHR33130:SF43">
    <property type="entry name" value="OS01G0688600 PROTEIN"/>
    <property type="match status" value="1"/>
</dbReference>
<dbReference type="Pfam" id="PF07797">
    <property type="entry name" value="DUF1639"/>
    <property type="match status" value="1"/>
</dbReference>
<reference evidence="2 3" key="1">
    <citation type="submission" date="2022-01" db="EMBL/GenBank/DDBJ databases">
        <authorList>
            <person name="Xiong W."/>
            <person name="Schranz E."/>
        </authorList>
    </citation>
    <scope>NUCLEOTIDE SEQUENCE [LARGE SCALE GENOMIC DNA]</scope>
</reference>
<name>A0AAU9MEE5_9ASTR</name>
<dbReference type="EMBL" id="CAKMRJ010001806">
    <property type="protein sequence ID" value="CAH1424670.1"/>
    <property type="molecule type" value="Genomic_DNA"/>
</dbReference>
<proteinExistence type="predicted"/>
<protein>
    <submittedName>
        <fullName evidence="2">Uncharacterized protein</fullName>
    </submittedName>
</protein>
<comment type="caution">
    <text evidence="2">The sequence shown here is derived from an EMBL/GenBank/DDBJ whole genome shotgun (WGS) entry which is preliminary data.</text>
</comment>
<evidence type="ECO:0000256" key="1">
    <source>
        <dbReference type="SAM" id="MobiDB-lite"/>
    </source>
</evidence>
<dbReference type="InterPro" id="IPR012438">
    <property type="entry name" value="DUF1639"/>
</dbReference>
<dbReference type="AlphaFoldDB" id="A0AAU9MEE5"/>
<keyword evidence="3" id="KW-1185">Reference proteome</keyword>
<accession>A0AAU9MEE5</accession>
<feature type="region of interest" description="Disordered" evidence="1">
    <location>
        <begin position="1"/>
        <end position="39"/>
    </location>
</feature>
<sequence>MQTVDDAQSPNSGEHDANSSAIRRNIKLEDDVNPQGRRSIGDSRIMVSFKSTSSLFTPAEVGFVETVSAGEEEKIPATKPKLNNISSEDLQSVIGNPNCNKKSTRVQRNWEKADRGKFFPTLSYHEIEQDFIYITGKKPPGNPMKRPRVSQNQLNAIFPCHCLAEVHADHYKKKDD</sequence>
<evidence type="ECO:0000313" key="3">
    <source>
        <dbReference type="Proteomes" id="UP001157418"/>
    </source>
</evidence>
<gene>
    <name evidence="2" type="ORF">LVIROSA_LOCUS11860</name>
</gene>